<dbReference type="Pfam" id="PF00441">
    <property type="entry name" value="Acyl-CoA_dh_1"/>
    <property type="match status" value="1"/>
</dbReference>
<reference evidence="10 11" key="1">
    <citation type="submission" date="2024-04" db="EMBL/GenBank/DDBJ databases">
        <title>Polymorphospora sp. isolated from Baiyangdian Lake in Xiong'an New Area.</title>
        <authorList>
            <person name="Zhang X."/>
            <person name="Liu J."/>
        </authorList>
    </citation>
    <scope>NUCLEOTIDE SEQUENCE [LARGE SCALE GENOMIC DNA]</scope>
    <source>
        <strain evidence="10 11">2-325</strain>
    </source>
</reference>
<dbReference type="InterPro" id="IPR037069">
    <property type="entry name" value="AcylCoA_DH/ox_N_sf"/>
</dbReference>
<evidence type="ECO:0000259" key="9">
    <source>
        <dbReference type="Pfam" id="PF02771"/>
    </source>
</evidence>
<dbReference type="InterPro" id="IPR009075">
    <property type="entry name" value="AcylCo_DH/oxidase_C"/>
</dbReference>
<keyword evidence="5 6" id="KW-0560">Oxidoreductase</keyword>
<accession>A0ABV5CVG4</accession>
<dbReference type="Gene3D" id="2.40.110.10">
    <property type="entry name" value="Butyryl-CoA Dehydrogenase, subunit A, domain 2"/>
    <property type="match status" value="1"/>
</dbReference>
<dbReference type="InterPro" id="IPR036250">
    <property type="entry name" value="AcylCo_DH-like_C"/>
</dbReference>
<keyword evidence="3 6" id="KW-0285">Flavoprotein</keyword>
<dbReference type="InterPro" id="IPR013786">
    <property type="entry name" value="AcylCoA_DH/ox_N"/>
</dbReference>
<evidence type="ECO:0000313" key="10">
    <source>
        <dbReference type="EMBL" id="MFB6394773.1"/>
    </source>
</evidence>
<dbReference type="Pfam" id="PF02771">
    <property type="entry name" value="Acyl-CoA_dh_N"/>
    <property type="match status" value="1"/>
</dbReference>
<feature type="domain" description="Acyl-CoA oxidase/dehydrogenase middle" evidence="8">
    <location>
        <begin position="124"/>
        <end position="218"/>
    </location>
</feature>
<evidence type="ECO:0000313" key="11">
    <source>
        <dbReference type="Proteomes" id="UP001582793"/>
    </source>
</evidence>
<feature type="domain" description="Acyl-CoA dehydrogenase/oxidase N-terminal" evidence="9">
    <location>
        <begin position="8"/>
        <end position="120"/>
    </location>
</feature>
<comment type="caution">
    <text evidence="10">The sequence shown here is derived from an EMBL/GenBank/DDBJ whole genome shotgun (WGS) entry which is preliminary data.</text>
</comment>
<evidence type="ECO:0000259" key="7">
    <source>
        <dbReference type="Pfam" id="PF00441"/>
    </source>
</evidence>
<name>A0ABV5CVG4_9ACTN</name>
<feature type="domain" description="Acyl-CoA dehydrogenase/oxidase C-terminal" evidence="7">
    <location>
        <begin position="230"/>
        <end position="385"/>
    </location>
</feature>
<dbReference type="Gene3D" id="1.10.540.10">
    <property type="entry name" value="Acyl-CoA dehydrogenase/oxidase, N-terminal domain"/>
    <property type="match status" value="1"/>
</dbReference>
<dbReference type="Pfam" id="PF02770">
    <property type="entry name" value="Acyl-CoA_dh_M"/>
    <property type="match status" value="1"/>
</dbReference>
<sequence length="390" mass="42510">MRLQLNSREREFQERAADWLSDNVPTADRPPSGPAMVDFDRAWQRRQYDGGWAGVSWPSEFGGAGLSLTEQILWYEQCARFDAPEPGVFNIALGHAGPTLIVEGSEAQKHDHLGPILRGEEIWAQGFSEPGAGSDLASLRMRAVRDGDDLVVNGSKIWTTKASVSDWQELLVRTDPEAARHHGLSFLIVALDTPGIEVRPITTMDGDTPFAEVFYDDVRIPLANVVGRLGDGWKVAMTTLGLERGTMTLGMVIRLLKLIDQVRELAATRVDRRGRAMLANDEVAAAIADIESEGVALYALALAFVSEVVRTGKAGPKGSMVRPFYAELSQRVKRLGADLLDREGLTVDGSAAAAEFVPSYLYSFAHTIGTGTSEVQRNVIAQRVLGLPRA</sequence>
<dbReference type="SUPFAM" id="SSF47203">
    <property type="entry name" value="Acyl-CoA dehydrogenase C-terminal domain-like"/>
    <property type="match status" value="1"/>
</dbReference>
<dbReference type="Proteomes" id="UP001582793">
    <property type="component" value="Unassembled WGS sequence"/>
</dbReference>
<evidence type="ECO:0000256" key="6">
    <source>
        <dbReference type="RuleBase" id="RU362125"/>
    </source>
</evidence>
<evidence type="ECO:0000256" key="4">
    <source>
        <dbReference type="ARBA" id="ARBA00022827"/>
    </source>
</evidence>
<evidence type="ECO:0000256" key="3">
    <source>
        <dbReference type="ARBA" id="ARBA00022630"/>
    </source>
</evidence>
<keyword evidence="11" id="KW-1185">Reference proteome</keyword>
<dbReference type="EMBL" id="JBCGDC010000044">
    <property type="protein sequence ID" value="MFB6394773.1"/>
    <property type="molecule type" value="Genomic_DNA"/>
</dbReference>
<evidence type="ECO:0000256" key="1">
    <source>
        <dbReference type="ARBA" id="ARBA00001974"/>
    </source>
</evidence>
<dbReference type="PANTHER" id="PTHR43292:SF3">
    <property type="entry name" value="ACYL-COA DEHYDROGENASE FADE29"/>
    <property type="match status" value="1"/>
</dbReference>
<keyword evidence="4 6" id="KW-0274">FAD</keyword>
<organism evidence="10 11">
    <name type="scientific">Polymorphospora lycopeni</name>
    <dbReference type="NCBI Taxonomy" id="3140240"/>
    <lineage>
        <taxon>Bacteria</taxon>
        <taxon>Bacillati</taxon>
        <taxon>Actinomycetota</taxon>
        <taxon>Actinomycetes</taxon>
        <taxon>Micromonosporales</taxon>
        <taxon>Micromonosporaceae</taxon>
        <taxon>Polymorphospora</taxon>
    </lineage>
</organism>
<dbReference type="InterPro" id="IPR009100">
    <property type="entry name" value="AcylCoA_DH/oxidase_NM_dom_sf"/>
</dbReference>
<dbReference type="PANTHER" id="PTHR43292">
    <property type="entry name" value="ACYL-COA DEHYDROGENASE"/>
    <property type="match status" value="1"/>
</dbReference>
<proteinExistence type="inferred from homology"/>
<comment type="similarity">
    <text evidence="2 6">Belongs to the acyl-CoA dehydrogenase family.</text>
</comment>
<dbReference type="RefSeq" id="WP_375734820.1">
    <property type="nucleotide sequence ID" value="NZ_JBCGDC010000044.1"/>
</dbReference>
<evidence type="ECO:0000256" key="5">
    <source>
        <dbReference type="ARBA" id="ARBA00023002"/>
    </source>
</evidence>
<dbReference type="InterPro" id="IPR052161">
    <property type="entry name" value="Mycobact_Acyl-CoA_DH"/>
</dbReference>
<evidence type="ECO:0000256" key="2">
    <source>
        <dbReference type="ARBA" id="ARBA00009347"/>
    </source>
</evidence>
<comment type="cofactor">
    <cofactor evidence="1 6">
        <name>FAD</name>
        <dbReference type="ChEBI" id="CHEBI:57692"/>
    </cofactor>
</comment>
<dbReference type="InterPro" id="IPR046373">
    <property type="entry name" value="Acyl-CoA_Oxase/DH_mid-dom_sf"/>
</dbReference>
<evidence type="ECO:0000259" key="8">
    <source>
        <dbReference type="Pfam" id="PF02770"/>
    </source>
</evidence>
<dbReference type="Gene3D" id="1.20.140.10">
    <property type="entry name" value="Butyryl-CoA Dehydrogenase, subunit A, domain 3"/>
    <property type="match status" value="1"/>
</dbReference>
<dbReference type="InterPro" id="IPR006091">
    <property type="entry name" value="Acyl-CoA_Oxase/DH_mid-dom"/>
</dbReference>
<dbReference type="SUPFAM" id="SSF56645">
    <property type="entry name" value="Acyl-CoA dehydrogenase NM domain-like"/>
    <property type="match status" value="1"/>
</dbReference>
<protein>
    <submittedName>
        <fullName evidence="10">Acyl-CoA dehydrogenase family protein</fullName>
    </submittedName>
</protein>
<gene>
    <name evidence="10" type="ORF">AAFH96_16900</name>
</gene>